<reference evidence="2" key="1">
    <citation type="submission" date="2023-01" db="EMBL/GenBank/DDBJ databases">
        <title>Draft genome sequence of Nocardiopsis sp. LSu2-4 isolated from halophytes.</title>
        <authorList>
            <person name="Duangmal K."/>
            <person name="Chantavorakit T."/>
        </authorList>
    </citation>
    <scope>NUCLEOTIDE SEQUENCE</scope>
    <source>
        <strain evidence="2">LSu2-4</strain>
    </source>
</reference>
<evidence type="ECO:0000313" key="3">
    <source>
        <dbReference type="Proteomes" id="UP001165685"/>
    </source>
</evidence>
<feature type="compositionally biased region" description="Low complexity" evidence="1">
    <location>
        <begin position="453"/>
        <end position="465"/>
    </location>
</feature>
<sequence length="488" mass="51187">MDANTGRGPLTGVHDVEWARLAPERGDEIPGLLQTVAQGGGGSMEAVTALYDILRHPGPGYAAAAEAARFLADIACHPDTAAPGEALSLLFELVVPVPLAVVPQSWDLDLWRDEVAWAVAADPEQAREQYRQWCAEAPDEQSYRRMSARYGVLGRDGGAALLQAELDVRTAVTERAEALAGLLEGRENRRGMNSTAEWAASVLAFLPEAAGHAVPRIRARMVEEARRPQDAAAGLRMQDEWRQALPAEMVALGMLADASDATATVALVKELESGNLYRSFAAGCALALIHGENAPEQALAKLAELGDTRVGFTALFNDAWPHPGVVEPVVLGYVALGRCRGAAAELRAAILPGALAHAGPTAAAVVGEALESVLGPRTAPEDPAEAMEKALTEGGDGEPDRLLRVLWAVAELPAADWDEHGVGDVAEAWSLPADRAGFRDFVGVDEEEDVEPAAEAVDAAGSAEGLATQPKTSGEGPTGLLGRLFGGN</sequence>
<evidence type="ECO:0000256" key="1">
    <source>
        <dbReference type="SAM" id="MobiDB-lite"/>
    </source>
</evidence>
<name>A0ABT4TQP3_9ACTN</name>
<proteinExistence type="predicted"/>
<comment type="caution">
    <text evidence="2">The sequence shown here is derived from an EMBL/GenBank/DDBJ whole genome shotgun (WGS) entry which is preliminary data.</text>
</comment>
<dbReference type="RefSeq" id="WP_270679097.1">
    <property type="nucleotide sequence ID" value="NZ_JAQFWP010000035.1"/>
</dbReference>
<accession>A0ABT4TQP3</accession>
<gene>
    <name evidence="2" type="ORF">O4U47_18235</name>
</gene>
<dbReference type="EMBL" id="JAQFWP010000035">
    <property type="protein sequence ID" value="MDA2806457.1"/>
    <property type="molecule type" value="Genomic_DNA"/>
</dbReference>
<dbReference type="Proteomes" id="UP001165685">
    <property type="component" value="Unassembled WGS sequence"/>
</dbReference>
<keyword evidence="3" id="KW-1185">Reference proteome</keyword>
<feature type="compositionally biased region" description="Gly residues" evidence="1">
    <location>
        <begin position="476"/>
        <end position="488"/>
    </location>
</feature>
<protein>
    <recommendedName>
        <fullName evidence="4">HEAT repeat domain-containing protein</fullName>
    </recommendedName>
</protein>
<evidence type="ECO:0008006" key="4">
    <source>
        <dbReference type="Google" id="ProtNLM"/>
    </source>
</evidence>
<evidence type="ECO:0000313" key="2">
    <source>
        <dbReference type="EMBL" id="MDA2806457.1"/>
    </source>
</evidence>
<feature type="region of interest" description="Disordered" evidence="1">
    <location>
        <begin position="452"/>
        <end position="488"/>
    </location>
</feature>
<organism evidence="2 3">
    <name type="scientific">Nocardiopsis suaedae</name>
    <dbReference type="NCBI Taxonomy" id="3018444"/>
    <lineage>
        <taxon>Bacteria</taxon>
        <taxon>Bacillati</taxon>
        <taxon>Actinomycetota</taxon>
        <taxon>Actinomycetes</taxon>
        <taxon>Streptosporangiales</taxon>
        <taxon>Nocardiopsidaceae</taxon>
        <taxon>Nocardiopsis</taxon>
    </lineage>
</organism>